<evidence type="ECO:0000313" key="6">
    <source>
        <dbReference type="EMBL" id="TXK09983.1"/>
    </source>
</evidence>
<dbReference type="AlphaFoldDB" id="A0A5C8HV59"/>
<evidence type="ECO:0000256" key="1">
    <source>
        <dbReference type="ARBA" id="ARBA00023015"/>
    </source>
</evidence>
<dbReference type="SMART" id="SM00346">
    <property type="entry name" value="HTH_ICLR"/>
    <property type="match status" value="1"/>
</dbReference>
<sequence length="275" mass="29842">MVLETVTEEQNAKRTAAARVLAVLGAFSQGGGALTLTEISRYADLSLTTAHRLAHEVLEWGGLELDDEGRYRLSRKILDLASSSTRALRLRESALPHISDLHRLTGLTVHLGVRDGGDVMYLEALRPHSNYSGENRMGGRMPLHVTATGLALLAYAEPAFVDDYLSRPLKRFTSHTLADPAAVRAALEVARRNRFVVVSQTISLGAGAVAAPVFSEDGSVETVVGTVYLIGRDDPAKLVDPVRAAATRVGHALAERRTRPHPRTVDFNRRSAGFF</sequence>
<feature type="domain" description="IclR-ED" evidence="5">
    <location>
        <begin position="76"/>
        <end position="255"/>
    </location>
</feature>
<dbReference type="Pfam" id="PF01614">
    <property type="entry name" value="IclR_C"/>
    <property type="match status" value="1"/>
</dbReference>
<dbReference type="PANTHER" id="PTHR30136">
    <property type="entry name" value="HELIX-TURN-HELIX TRANSCRIPTIONAL REGULATOR, ICLR FAMILY"/>
    <property type="match status" value="1"/>
</dbReference>
<dbReference type="SUPFAM" id="SSF46785">
    <property type="entry name" value="Winged helix' DNA-binding domain"/>
    <property type="match status" value="1"/>
</dbReference>
<evidence type="ECO:0000256" key="2">
    <source>
        <dbReference type="ARBA" id="ARBA00023125"/>
    </source>
</evidence>
<dbReference type="Gene3D" id="1.10.10.10">
    <property type="entry name" value="Winged helix-like DNA-binding domain superfamily/Winged helix DNA-binding domain"/>
    <property type="match status" value="1"/>
</dbReference>
<dbReference type="RefSeq" id="WP_147895181.1">
    <property type="nucleotide sequence ID" value="NZ_BAAANR010000001.1"/>
</dbReference>
<comment type="caution">
    <text evidence="6">The sequence shown here is derived from an EMBL/GenBank/DDBJ whole genome shotgun (WGS) entry which is preliminary data.</text>
</comment>
<dbReference type="Gene3D" id="3.30.450.40">
    <property type="match status" value="1"/>
</dbReference>
<keyword evidence="2" id="KW-0238">DNA-binding</keyword>
<dbReference type="Pfam" id="PF09339">
    <property type="entry name" value="HTH_IclR"/>
    <property type="match status" value="1"/>
</dbReference>
<dbReference type="InterPro" id="IPR005471">
    <property type="entry name" value="Tscrpt_reg_IclR_N"/>
</dbReference>
<dbReference type="SUPFAM" id="SSF55781">
    <property type="entry name" value="GAF domain-like"/>
    <property type="match status" value="1"/>
</dbReference>
<dbReference type="InterPro" id="IPR029016">
    <property type="entry name" value="GAF-like_dom_sf"/>
</dbReference>
<evidence type="ECO:0000259" key="5">
    <source>
        <dbReference type="PROSITE" id="PS51078"/>
    </source>
</evidence>
<evidence type="ECO:0000256" key="3">
    <source>
        <dbReference type="ARBA" id="ARBA00023163"/>
    </source>
</evidence>
<dbReference type="GO" id="GO:0003700">
    <property type="term" value="F:DNA-binding transcription factor activity"/>
    <property type="evidence" value="ECO:0007669"/>
    <property type="project" value="TreeGrafter"/>
</dbReference>
<dbReference type="InterPro" id="IPR050707">
    <property type="entry name" value="HTH_MetabolicPath_Reg"/>
</dbReference>
<dbReference type="Proteomes" id="UP000321034">
    <property type="component" value="Unassembled WGS sequence"/>
</dbReference>
<evidence type="ECO:0000259" key="4">
    <source>
        <dbReference type="PROSITE" id="PS51077"/>
    </source>
</evidence>
<keyword evidence="1" id="KW-0805">Transcription regulation</keyword>
<dbReference type="PANTHER" id="PTHR30136:SF24">
    <property type="entry name" value="HTH-TYPE TRANSCRIPTIONAL REPRESSOR ALLR"/>
    <property type="match status" value="1"/>
</dbReference>
<gene>
    <name evidence="6" type="ORF">FVP77_13985</name>
</gene>
<dbReference type="InterPro" id="IPR036388">
    <property type="entry name" value="WH-like_DNA-bd_sf"/>
</dbReference>
<feature type="domain" description="HTH iclR-type" evidence="4">
    <location>
        <begin position="14"/>
        <end position="75"/>
    </location>
</feature>
<dbReference type="PROSITE" id="PS51078">
    <property type="entry name" value="ICLR_ED"/>
    <property type="match status" value="1"/>
</dbReference>
<dbReference type="GO" id="GO:0045892">
    <property type="term" value="P:negative regulation of DNA-templated transcription"/>
    <property type="evidence" value="ECO:0007669"/>
    <property type="project" value="TreeGrafter"/>
</dbReference>
<keyword evidence="3" id="KW-0804">Transcription</keyword>
<dbReference type="InterPro" id="IPR014757">
    <property type="entry name" value="Tscrpt_reg_IclR_C"/>
</dbReference>
<dbReference type="EMBL" id="VRSV01000002">
    <property type="protein sequence ID" value="TXK09983.1"/>
    <property type="molecule type" value="Genomic_DNA"/>
</dbReference>
<proteinExistence type="predicted"/>
<reference evidence="6 7" key="1">
    <citation type="submission" date="2019-08" db="EMBL/GenBank/DDBJ databases">
        <authorList>
            <person name="Dong K."/>
        </authorList>
    </citation>
    <scope>NUCLEOTIDE SEQUENCE [LARGE SCALE GENOMIC DNA]</scope>
    <source>
        <strain evidence="6 7">JCM14558</strain>
    </source>
</reference>
<dbReference type="GO" id="GO:0003677">
    <property type="term" value="F:DNA binding"/>
    <property type="evidence" value="ECO:0007669"/>
    <property type="project" value="UniProtKB-KW"/>
</dbReference>
<dbReference type="InterPro" id="IPR036390">
    <property type="entry name" value="WH_DNA-bd_sf"/>
</dbReference>
<protein>
    <submittedName>
        <fullName evidence="6">IclR family transcriptional regulator</fullName>
    </submittedName>
</protein>
<dbReference type="OrthoDB" id="8479143at2"/>
<accession>A0A5C8HV59</accession>
<name>A0A5C8HV59_9MICO</name>
<dbReference type="PROSITE" id="PS51077">
    <property type="entry name" value="HTH_ICLR"/>
    <property type="match status" value="1"/>
</dbReference>
<organism evidence="6 7">
    <name type="scientific">Microbacterium hatanonis</name>
    <dbReference type="NCBI Taxonomy" id="404366"/>
    <lineage>
        <taxon>Bacteria</taxon>
        <taxon>Bacillati</taxon>
        <taxon>Actinomycetota</taxon>
        <taxon>Actinomycetes</taxon>
        <taxon>Micrococcales</taxon>
        <taxon>Microbacteriaceae</taxon>
        <taxon>Microbacterium</taxon>
    </lineage>
</organism>
<keyword evidence="7" id="KW-1185">Reference proteome</keyword>
<evidence type="ECO:0000313" key="7">
    <source>
        <dbReference type="Proteomes" id="UP000321034"/>
    </source>
</evidence>